<feature type="compositionally biased region" description="Low complexity" evidence="2">
    <location>
        <begin position="355"/>
        <end position="369"/>
    </location>
</feature>
<feature type="region of interest" description="Disordered" evidence="2">
    <location>
        <begin position="355"/>
        <end position="465"/>
    </location>
</feature>
<organism evidence="3 4">
    <name type="scientific">Porites lobata</name>
    <dbReference type="NCBI Taxonomy" id="104759"/>
    <lineage>
        <taxon>Eukaryota</taxon>
        <taxon>Metazoa</taxon>
        <taxon>Cnidaria</taxon>
        <taxon>Anthozoa</taxon>
        <taxon>Hexacorallia</taxon>
        <taxon>Scleractinia</taxon>
        <taxon>Fungiina</taxon>
        <taxon>Poritidae</taxon>
        <taxon>Porites</taxon>
    </lineage>
</organism>
<keyword evidence="1" id="KW-0175">Coiled coil</keyword>
<comment type="caution">
    <text evidence="3">The sequence shown here is derived from an EMBL/GenBank/DDBJ whole genome shotgun (WGS) entry which is preliminary data.</text>
</comment>
<dbReference type="EMBL" id="CALNXK010000096">
    <property type="protein sequence ID" value="CAH3153252.1"/>
    <property type="molecule type" value="Genomic_DNA"/>
</dbReference>
<dbReference type="Proteomes" id="UP001159405">
    <property type="component" value="Unassembled WGS sequence"/>
</dbReference>
<feature type="coiled-coil region" evidence="1">
    <location>
        <begin position="256"/>
        <end position="337"/>
    </location>
</feature>
<feature type="compositionally biased region" description="Polar residues" evidence="2">
    <location>
        <begin position="379"/>
        <end position="398"/>
    </location>
</feature>
<evidence type="ECO:0000313" key="4">
    <source>
        <dbReference type="Proteomes" id="UP001159405"/>
    </source>
</evidence>
<evidence type="ECO:0000256" key="2">
    <source>
        <dbReference type="SAM" id="MobiDB-lite"/>
    </source>
</evidence>
<feature type="region of interest" description="Disordered" evidence="2">
    <location>
        <begin position="221"/>
        <end position="249"/>
    </location>
</feature>
<evidence type="ECO:0000256" key="1">
    <source>
        <dbReference type="SAM" id="Coils"/>
    </source>
</evidence>
<feature type="non-terminal residue" evidence="3">
    <location>
        <position position="511"/>
    </location>
</feature>
<name>A0ABN8PY39_9CNID</name>
<feature type="compositionally biased region" description="Basic and acidic residues" evidence="2">
    <location>
        <begin position="433"/>
        <end position="462"/>
    </location>
</feature>
<evidence type="ECO:0000313" key="3">
    <source>
        <dbReference type="EMBL" id="CAH3153252.1"/>
    </source>
</evidence>
<sequence length="511" mass="57701">MEEIKAKYIISDFKEKSGKRKLLKFESIDLDIYKPSAHCASFLTSPDRIHYWIYSFQQRYYETLKDSTHFKVIWIDHEESSGTTPFQDIEIKILSIAEDHPHASGDLSQSASHDDETKSTLITIHAYLTTGVIMFQGIAYKLWAEHEFPLLKDFTDTSVDQAPQEPLFTFEDTELLFKNLDTAVLCLPTNKTKSLKKRKADQPGTCTEQFDHAFPTNLKTKSDIGEDNMASCATPQPRKRRNSLDSLLTPRQSNSIATLKELISKIEADVAELRNANDHHIEEQVFALEDKITQMGNSTKVDSQTLHSRMQDLETENEFLKAENAKMKSENSKLKADIHFIKSEIKQIKCLLQSNNSSENSTGSNTINGPAGRSDLSDHNSQSLPTMETNPPSEQSQYPEDASLPLSNSFSGLMDDDPGDGDIHTASPSHSPNDVRHAIQEILTRKENEKSQTNRPPQHEKNQSTINSIIMLIDSNGKYIDCERFSPRTPTHQYFTPTITSATDLLTTNDL</sequence>
<protein>
    <submittedName>
        <fullName evidence="3">Uncharacterized protein</fullName>
    </submittedName>
</protein>
<proteinExistence type="predicted"/>
<gene>
    <name evidence="3" type="ORF">PLOB_00049488</name>
</gene>
<reference evidence="3 4" key="1">
    <citation type="submission" date="2022-05" db="EMBL/GenBank/DDBJ databases">
        <authorList>
            <consortium name="Genoscope - CEA"/>
            <person name="William W."/>
        </authorList>
    </citation>
    <scope>NUCLEOTIDE SEQUENCE [LARGE SCALE GENOMIC DNA]</scope>
</reference>
<keyword evidence="4" id="KW-1185">Reference proteome</keyword>
<accession>A0ABN8PY39</accession>